<accession>A0A7Z7I7U2</accession>
<keyword evidence="2" id="KW-1185">Reference proteome</keyword>
<sequence length="41" mass="4284">MIAAVCESLPAERQEELRVILARGEATLVAITDAASVSVSL</sequence>
<name>A0A7Z7I7U2_9BURK</name>
<gene>
    <name evidence="1" type="ORF">SAMN05446927_4119</name>
</gene>
<proteinExistence type="predicted"/>
<dbReference type="EMBL" id="OCSU01000002">
    <property type="protein sequence ID" value="SOE80867.1"/>
    <property type="molecule type" value="Genomic_DNA"/>
</dbReference>
<evidence type="ECO:0000313" key="1">
    <source>
        <dbReference type="EMBL" id="SOE80867.1"/>
    </source>
</evidence>
<evidence type="ECO:0000313" key="2">
    <source>
        <dbReference type="Proteomes" id="UP000219522"/>
    </source>
</evidence>
<organism evidence="1 2">
    <name type="scientific">Caballeronia arationis</name>
    <dbReference type="NCBI Taxonomy" id="1777142"/>
    <lineage>
        <taxon>Bacteria</taxon>
        <taxon>Pseudomonadati</taxon>
        <taxon>Pseudomonadota</taxon>
        <taxon>Betaproteobacteria</taxon>
        <taxon>Burkholderiales</taxon>
        <taxon>Burkholderiaceae</taxon>
        <taxon>Caballeronia</taxon>
    </lineage>
</organism>
<protein>
    <submittedName>
        <fullName evidence="1">Uncharacterized protein</fullName>
    </submittedName>
</protein>
<comment type="caution">
    <text evidence="1">The sequence shown here is derived from an EMBL/GenBank/DDBJ whole genome shotgun (WGS) entry which is preliminary data.</text>
</comment>
<reference evidence="1 2" key="1">
    <citation type="submission" date="2017-09" db="EMBL/GenBank/DDBJ databases">
        <authorList>
            <person name="Varghese N."/>
            <person name="Submissions S."/>
        </authorList>
    </citation>
    <scope>NUCLEOTIDE SEQUENCE [LARGE SCALE GENOMIC DNA]</scope>
    <source>
        <strain evidence="1 2">OK806</strain>
    </source>
</reference>
<dbReference type="RefSeq" id="WP_279630608.1">
    <property type="nucleotide sequence ID" value="NZ_OCSU01000002.1"/>
</dbReference>
<dbReference type="AlphaFoldDB" id="A0A7Z7I7U2"/>
<dbReference type="Proteomes" id="UP000219522">
    <property type="component" value="Unassembled WGS sequence"/>
</dbReference>